<name>A0A9Q0MFU5_BLOTA</name>
<evidence type="ECO:0000313" key="2">
    <source>
        <dbReference type="EMBL" id="KAJ6224902.1"/>
    </source>
</evidence>
<accession>A0A9Q0MFU5</accession>
<reference evidence="2" key="1">
    <citation type="submission" date="2022-12" db="EMBL/GenBank/DDBJ databases">
        <title>Genome assemblies of Blomia tropicalis.</title>
        <authorList>
            <person name="Cui Y."/>
        </authorList>
    </citation>
    <scope>NUCLEOTIDE SEQUENCE</scope>
    <source>
        <tissue evidence="2">Adult mites</tissue>
    </source>
</reference>
<feature type="region of interest" description="Disordered" evidence="1">
    <location>
        <begin position="1"/>
        <end position="31"/>
    </location>
</feature>
<dbReference type="AlphaFoldDB" id="A0A9Q0MFU5"/>
<evidence type="ECO:0000256" key="1">
    <source>
        <dbReference type="SAM" id="MobiDB-lite"/>
    </source>
</evidence>
<protein>
    <submittedName>
        <fullName evidence="2">Uncharacterized protein</fullName>
    </submittedName>
</protein>
<keyword evidence="3" id="KW-1185">Reference proteome</keyword>
<sequence>MENKTTIDTMDVQMGNKMGGKPRTGSQKSKLVDKLQLKYHCRSKKKEKNE</sequence>
<organism evidence="2 3">
    <name type="scientific">Blomia tropicalis</name>
    <name type="common">Mite</name>
    <dbReference type="NCBI Taxonomy" id="40697"/>
    <lineage>
        <taxon>Eukaryota</taxon>
        <taxon>Metazoa</taxon>
        <taxon>Ecdysozoa</taxon>
        <taxon>Arthropoda</taxon>
        <taxon>Chelicerata</taxon>
        <taxon>Arachnida</taxon>
        <taxon>Acari</taxon>
        <taxon>Acariformes</taxon>
        <taxon>Sarcoptiformes</taxon>
        <taxon>Astigmata</taxon>
        <taxon>Glycyphagoidea</taxon>
        <taxon>Echimyopodidae</taxon>
        <taxon>Blomia</taxon>
    </lineage>
</organism>
<proteinExistence type="predicted"/>
<dbReference type="EMBL" id="JAPWDV010000001">
    <property type="protein sequence ID" value="KAJ6224902.1"/>
    <property type="molecule type" value="Genomic_DNA"/>
</dbReference>
<evidence type="ECO:0000313" key="3">
    <source>
        <dbReference type="Proteomes" id="UP001142055"/>
    </source>
</evidence>
<comment type="caution">
    <text evidence="2">The sequence shown here is derived from an EMBL/GenBank/DDBJ whole genome shotgun (WGS) entry which is preliminary data.</text>
</comment>
<gene>
    <name evidence="2" type="ORF">RDWZM_003447</name>
</gene>
<dbReference type="Proteomes" id="UP001142055">
    <property type="component" value="Chromosome 1"/>
</dbReference>